<evidence type="ECO:0000256" key="1">
    <source>
        <dbReference type="SAM" id="MobiDB-lite"/>
    </source>
</evidence>
<dbReference type="InterPro" id="IPR036390">
    <property type="entry name" value="WH_DNA-bd_sf"/>
</dbReference>
<dbReference type="InterPro" id="IPR036388">
    <property type="entry name" value="WH-like_DNA-bd_sf"/>
</dbReference>
<dbReference type="AlphaFoldDB" id="A0A1M5DNE2"/>
<evidence type="ECO:0000259" key="3">
    <source>
        <dbReference type="Pfam" id="PF13936"/>
    </source>
</evidence>
<dbReference type="InterPro" id="IPR051917">
    <property type="entry name" value="Transposase-Integrase"/>
</dbReference>
<dbReference type="GO" id="GO:0003700">
    <property type="term" value="F:DNA-binding transcription factor activity"/>
    <property type="evidence" value="ECO:0007669"/>
    <property type="project" value="InterPro"/>
</dbReference>
<accession>A0A1M5DNE2</accession>
<sequence>MAGVRLSLRDRHVIASGLAAGHGYAEIARRLGRPTSTVSREVSRNGGRAGYQADQAQHSAMVRAGRRRPGPPAGSPDESATGGNDLDALRAVARRFTTLLVQAGFPRVVAGVLAHLVTSDTTGLTADVLGRRLRVSPASISKAVRELERQQLLHRERLPHCRRERYLLAPDAHHRIWTARTRIAAMWVEAATEARARLGAATPAGARMAELEQFLRLVHDDMVRMMVRTAERWRATPSRE</sequence>
<feature type="region of interest" description="Disordered" evidence="1">
    <location>
        <begin position="34"/>
        <end position="84"/>
    </location>
</feature>
<feature type="domain" description="Transposase IS30-like HTH" evidence="3">
    <location>
        <begin position="5"/>
        <end position="45"/>
    </location>
</feature>
<keyword evidence="5" id="KW-1185">Reference proteome</keyword>
<dbReference type="GO" id="GO:0004803">
    <property type="term" value="F:transposase activity"/>
    <property type="evidence" value="ECO:0007669"/>
    <property type="project" value="TreeGrafter"/>
</dbReference>
<dbReference type="Pfam" id="PF13936">
    <property type="entry name" value="HTH_38"/>
    <property type="match status" value="1"/>
</dbReference>
<dbReference type="PANTHER" id="PTHR10948:SF23">
    <property type="entry name" value="TRANSPOSASE INSI FOR INSERTION SEQUENCE ELEMENT IS30A-RELATED"/>
    <property type="match status" value="1"/>
</dbReference>
<evidence type="ECO:0000313" key="5">
    <source>
        <dbReference type="Proteomes" id="UP000184501"/>
    </source>
</evidence>
<evidence type="ECO:0000259" key="2">
    <source>
        <dbReference type="Pfam" id="PF12802"/>
    </source>
</evidence>
<dbReference type="STRING" id="2017.SAMN05444320_104532"/>
<dbReference type="InterPro" id="IPR025246">
    <property type="entry name" value="IS30-like_HTH"/>
</dbReference>
<dbReference type="EMBL" id="FQVN01000004">
    <property type="protein sequence ID" value="SHF68391.1"/>
    <property type="molecule type" value="Genomic_DNA"/>
</dbReference>
<gene>
    <name evidence="4" type="ORF">SAMN05444320_104532</name>
</gene>
<dbReference type="OrthoDB" id="4823987at2"/>
<dbReference type="InterPro" id="IPR000835">
    <property type="entry name" value="HTH_MarR-typ"/>
</dbReference>
<dbReference type="GO" id="GO:0005829">
    <property type="term" value="C:cytosol"/>
    <property type="evidence" value="ECO:0007669"/>
    <property type="project" value="TreeGrafter"/>
</dbReference>
<dbReference type="GO" id="GO:0032196">
    <property type="term" value="P:transposition"/>
    <property type="evidence" value="ECO:0007669"/>
    <property type="project" value="TreeGrafter"/>
</dbReference>
<reference evidence="4 5" key="1">
    <citation type="submission" date="2016-11" db="EMBL/GenBank/DDBJ databases">
        <authorList>
            <person name="Jaros S."/>
            <person name="Januszkiewicz K."/>
            <person name="Wedrychowicz H."/>
        </authorList>
    </citation>
    <scope>NUCLEOTIDE SEQUENCE [LARGE SCALE GENOMIC DNA]</scope>
    <source>
        <strain evidence="4 5">DSM 44523</strain>
    </source>
</reference>
<proteinExistence type="predicted"/>
<dbReference type="PANTHER" id="PTHR10948">
    <property type="entry name" value="TRANSPOSASE"/>
    <property type="match status" value="1"/>
</dbReference>
<organism evidence="4 5">
    <name type="scientific">Streptoalloteichus hindustanus</name>
    <dbReference type="NCBI Taxonomy" id="2017"/>
    <lineage>
        <taxon>Bacteria</taxon>
        <taxon>Bacillati</taxon>
        <taxon>Actinomycetota</taxon>
        <taxon>Actinomycetes</taxon>
        <taxon>Pseudonocardiales</taxon>
        <taxon>Pseudonocardiaceae</taxon>
        <taxon>Streptoalloteichus</taxon>
    </lineage>
</organism>
<dbReference type="SUPFAM" id="SSF46785">
    <property type="entry name" value="Winged helix' DNA-binding domain"/>
    <property type="match status" value="1"/>
</dbReference>
<dbReference type="Pfam" id="PF12802">
    <property type="entry name" value="MarR_2"/>
    <property type="match status" value="1"/>
</dbReference>
<name>A0A1M5DNE2_STRHI</name>
<dbReference type="Gene3D" id="1.10.10.10">
    <property type="entry name" value="Winged helix-like DNA-binding domain superfamily/Winged helix DNA-binding domain"/>
    <property type="match status" value="1"/>
</dbReference>
<feature type="domain" description="HTH marR-type" evidence="2">
    <location>
        <begin position="104"/>
        <end position="163"/>
    </location>
</feature>
<dbReference type="Proteomes" id="UP000184501">
    <property type="component" value="Unassembled WGS sequence"/>
</dbReference>
<evidence type="ECO:0000313" key="4">
    <source>
        <dbReference type="EMBL" id="SHF68391.1"/>
    </source>
</evidence>
<protein>
    <submittedName>
        <fullName evidence="4">MarR family protein</fullName>
    </submittedName>
</protein>
<dbReference type="RefSeq" id="WP_073483624.1">
    <property type="nucleotide sequence ID" value="NZ_FQVN01000004.1"/>
</dbReference>